<keyword evidence="2" id="KW-0808">Transferase</keyword>
<dbReference type="Gene3D" id="1.10.101.10">
    <property type="entry name" value="PGBD-like superfamily/PGBD"/>
    <property type="match status" value="1"/>
</dbReference>
<dbReference type="InterPro" id="IPR036365">
    <property type="entry name" value="PGBD-like_sf"/>
</dbReference>
<evidence type="ECO:0008006" key="11">
    <source>
        <dbReference type="Google" id="ProtNLM"/>
    </source>
</evidence>
<comment type="pathway">
    <text evidence="1">Cell wall biogenesis; peptidoglycan biosynthesis.</text>
</comment>
<proteinExistence type="predicted"/>
<dbReference type="Pfam" id="PF01471">
    <property type="entry name" value="PG_binding_1"/>
    <property type="match status" value="1"/>
</dbReference>
<dbReference type="SUPFAM" id="SSF47090">
    <property type="entry name" value="PGBD-like"/>
    <property type="match status" value="1"/>
</dbReference>
<evidence type="ECO:0000259" key="8">
    <source>
        <dbReference type="Pfam" id="PF03734"/>
    </source>
</evidence>
<dbReference type="InterPro" id="IPR002477">
    <property type="entry name" value="Peptidoglycan-bd-like"/>
</dbReference>
<dbReference type="InterPro" id="IPR038063">
    <property type="entry name" value="Transpep_catalytic_dom"/>
</dbReference>
<evidence type="ECO:0000313" key="9">
    <source>
        <dbReference type="EMBL" id="GAA4719974.1"/>
    </source>
</evidence>
<dbReference type="RefSeq" id="WP_345524000.1">
    <property type="nucleotide sequence ID" value="NZ_BAABKM010000005.1"/>
</dbReference>
<dbReference type="EMBL" id="BAABKM010000005">
    <property type="protein sequence ID" value="GAA4719974.1"/>
    <property type="molecule type" value="Genomic_DNA"/>
</dbReference>
<evidence type="ECO:0000259" key="7">
    <source>
        <dbReference type="Pfam" id="PF01471"/>
    </source>
</evidence>
<accession>A0ABP8Y4T3</accession>
<dbReference type="Pfam" id="PF03734">
    <property type="entry name" value="YkuD"/>
    <property type="match status" value="1"/>
</dbReference>
<keyword evidence="6" id="KW-0732">Signal</keyword>
<dbReference type="Gene3D" id="2.40.440.10">
    <property type="entry name" value="L,D-transpeptidase catalytic domain-like"/>
    <property type="match status" value="1"/>
</dbReference>
<dbReference type="Proteomes" id="UP001499974">
    <property type="component" value="Unassembled WGS sequence"/>
</dbReference>
<evidence type="ECO:0000256" key="6">
    <source>
        <dbReference type="SAM" id="SignalP"/>
    </source>
</evidence>
<protein>
    <recommendedName>
        <fullName evidence="11">Murein L,D-transpeptidase</fullName>
    </recommendedName>
</protein>
<reference evidence="10" key="1">
    <citation type="journal article" date="2019" name="Int. J. Syst. Evol. Microbiol.">
        <title>The Global Catalogue of Microorganisms (GCM) 10K type strain sequencing project: providing services to taxonomists for standard genome sequencing and annotation.</title>
        <authorList>
            <consortium name="The Broad Institute Genomics Platform"/>
            <consortium name="The Broad Institute Genome Sequencing Center for Infectious Disease"/>
            <person name="Wu L."/>
            <person name="Ma J."/>
        </authorList>
    </citation>
    <scope>NUCLEOTIDE SEQUENCE [LARGE SCALE GENOMIC DNA]</scope>
    <source>
        <strain evidence="10">JCM 18531</strain>
    </source>
</reference>
<dbReference type="InterPro" id="IPR005490">
    <property type="entry name" value="LD_TPept_cat_dom"/>
</dbReference>
<evidence type="ECO:0000256" key="1">
    <source>
        <dbReference type="ARBA" id="ARBA00004752"/>
    </source>
</evidence>
<dbReference type="SUPFAM" id="SSF141523">
    <property type="entry name" value="L,D-transpeptidase catalytic domain-like"/>
    <property type="match status" value="1"/>
</dbReference>
<keyword evidence="3" id="KW-0133">Cell shape</keyword>
<evidence type="ECO:0000256" key="5">
    <source>
        <dbReference type="ARBA" id="ARBA00023316"/>
    </source>
</evidence>
<dbReference type="InterPro" id="IPR036366">
    <property type="entry name" value="PGBDSf"/>
</dbReference>
<organism evidence="9 10">
    <name type="scientific">Nocardioides conyzicola</name>
    <dbReference type="NCBI Taxonomy" id="1651781"/>
    <lineage>
        <taxon>Bacteria</taxon>
        <taxon>Bacillati</taxon>
        <taxon>Actinomycetota</taxon>
        <taxon>Actinomycetes</taxon>
        <taxon>Propionibacteriales</taxon>
        <taxon>Nocardioidaceae</taxon>
        <taxon>Nocardioides</taxon>
    </lineage>
</organism>
<evidence type="ECO:0000313" key="10">
    <source>
        <dbReference type="Proteomes" id="UP001499974"/>
    </source>
</evidence>
<feature type="chain" id="PRO_5045359791" description="Murein L,D-transpeptidase" evidence="6">
    <location>
        <begin position="26"/>
        <end position="232"/>
    </location>
</feature>
<feature type="domain" description="L,D-TPase catalytic" evidence="8">
    <location>
        <begin position="166"/>
        <end position="231"/>
    </location>
</feature>
<comment type="caution">
    <text evidence="9">The sequence shown here is derived from an EMBL/GenBank/DDBJ whole genome shotgun (WGS) entry which is preliminary data.</text>
</comment>
<gene>
    <name evidence="9" type="ORF">GCM10023349_45090</name>
</gene>
<keyword evidence="4" id="KW-0573">Peptidoglycan synthesis</keyword>
<feature type="domain" description="Peptidoglycan binding-like" evidence="7">
    <location>
        <begin position="32"/>
        <end position="83"/>
    </location>
</feature>
<evidence type="ECO:0000256" key="4">
    <source>
        <dbReference type="ARBA" id="ARBA00022984"/>
    </source>
</evidence>
<keyword evidence="10" id="KW-1185">Reference proteome</keyword>
<sequence>MHLYRTLILSVIGVVALGLAVPTSAADPSPTERVQRRLNALHCDAGPADGKAGQHTRSAVVRFQSRVGLRQTGSFDQRTRKRLYAEDAPRCDVRPVPARSGSGRRIVISQAQNWVWLVGPRGSVIAQGGMVDNTGELRRGAHATGSYCGRAGRIKLNQSTSGNVWLDNFVRFAPCGIGFHRIPRYKSNGQQIHAEWILGTNMSESHGCIRLSRSLSLKVWNFTTRRTPVRVV</sequence>
<name>A0ABP8Y4T3_9ACTN</name>
<evidence type="ECO:0000256" key="3">
    <source>
        <dbReference type="ARBA" id="ARBA00022960"/>
    </source>
</evidence>
<dbReference type="CDD" id="cd16913">
    <property type="entry name" value="YkuD_like"/>
    <property type="match status" value="1"/>
</dbReference>
<evidence type="ECO:0000256" key="2">
    <source>
        <dbReference type="ARBA" id="ARBA00022679"/>
    </source>
</evidence>
<keyword evidence="5" id="KW-0961">Cell wall biogenesis/degradation</keyword>
<feature type="signal peptide" evidence="6">
    <location>
        <begin position="1"/>
        <end position="25"/>
    </location>
</feature>